<sequence length="115" mass="12038">MKTVSTRWVVAGVAVVALVLAGVISFYASADPDGLTKVSQDKGFAHTETDHGAKDSPFAGYATKDVDNERLSGGLAGVIGVVVVLVLGTGLVYVVRRRKPAEPAANDERDREPVS</sequence>
<keyword evidence="10" id="KW-1185">Reference proteome</keyword>
<dbReference type="GO" id="GO:0005886">
    <property type="term" value="C:plasma membrane"/>
    <property type="evidence" value="ECO:0007669"/>
    <property type="project" value="UniProtKB-SubCell"/>
</dbReference>
<keyword evidence="5 6" id="KW-0472">Membrane</keyword>
<dbReference type="RefSeq" id="WP_183591008.1">
    <property type="nucleotide sequence ID" value="NZ_JACHWR010000001.1"/>
</dbReference>
<dbReference type="InterPro" id="IPR025937">
    <property type="entry name" value="PDGLE_dom"/>
</dbReference>
<evidence type="ECO:0000256" key="2">
    <source>
        <dbReference type="ARBA" id="ARBA00022475"/>
    </source>
</evidence>
<evidence type="ECO:0000256" key="4">
    <source>
        <dbReference type="ARBA" id="ARBA00022989"/>
    </source>
</evidence>
<proteinExistence type="predicted"/>
<evidence type="ECO:0000256" key="7">
    <source>
        <dbReference type="SAM" id="SignalP"/>
    </source>
</evidence>
<gene>
    <name evidence="9" type="ORF">FHU40_000860</name>
</gene>
<evidence type="ECO:0000256" key="5">
    <source>
        <dbReference type="ARBA" id="ARBA00023136"/>
    </source>
</evidence>
<keyword evidence="4 6" id="KW-1133">Transmembrane helix</keyword>
<evidence type="ECO:0000313" key="10">
    <source>
        <dbReference type="Proteomes" id="UP000589626"/>
    </source>
</evidence>
<organism evidence="9 10">
    <name type="scientific">Nocardioides soli</name>
    <dbReference type="NCBI Taxonomy" id="1036020"/>
    <lineage>
        <taxon>Bacteria</taxon>
        <taxon>Bacillati</taxon>
        <taxon>Actinomycetota</taxon>
        <taxon>Actinomycetes</taxon>
        <taxon>Propionibacteriales</taxon>
        <taxon>Nocardioidaceae</taxon>
        <taxon>Nocardioides</taxon>
    </lineage>
</organism>
<reference evidence="9 10" key="1">
    <citation type="submission" date="2020-08" db="EMBL/GenBank/DDBJ databases">
        <title>Sequencing the genomes of 1000 actinobacteria strains.</title>
        <authorList>
            <person name="Klenk H.-P."/>
        </authorList>
    </citation>
    <scope>NUCLEOTIDE SEQUENCE [LARGE SCALE GENOMIC DNA]</scope>
    <source>
        <strain evidence="9 10">DSM 105498</strain>
    </source>
</reference>
<keyword evidence="3 6" id="KW-0812">Transmembrane</keyword>
<comment type="subcellular location">
    <subcellularLocation>
        <location evidence="1">Cell membrane</location>
    </subcellularLocation>
</comment>
<keyword evidence="7" id="KW-0732">Signal</keyword>
<protein>
    <submittedName>
        <fullName evidence="9">Uncharacterized protein HemX</fullName>
    </submittedName>
</protein>
<name>A0A7W4YZD8_9ACTN</name>
<feature type="chain" id="PRO_5031445488" evidence="7">
    <location>
        <begin position="31"/>
        <end position="115"/>
    </location>
</feature>
<feature type="domain" description="PDGLE" evidence="8">
    <location>
        <begin position="7"/>
        <end position="97"/>
    </location>
</feature>
<evidence type="ECO:0000256" key="1">
    <source>
        <dbReference type="ARBA" id="ARBA00004236"/>
    </source>
</evidence>
<dbReference type="EMBL" id="JACHWR010000001">
    <property type="protein sequence ID" value="MBB3041059.1"/>
    <property type="molecule type" value="Genomic_DNA"/>
</dbReference>
<comment type="caution">
    <text evidence="9">The sequence shown here is derived from an EMBL/GenBank/DDBJ whole genome shotgun (WGS) entry which is preliminary data.</text>
</comment>
<feature type="transmembrane region" description="Helical" evidence="6">
    <location>
        <begin position="74"/>
        <end position="95"/>
    </location>
</feature>
<evidence type="ECO:0000313" key="9">
    <source>
        <dbReference type="EMBL" id="MBB3041059.1"/>
    </source>
</evidence>
<feature type="signal peptide" evidence="7">
    <location>
        <begin position="1"/>
        <end position="30"/>
    </location>
</feature>
<dbReference type="Pfam" id="PF13190">
    <property type="entry name" value="PDGLE"/>
    <property type="match status" value="1"/>
</dbReference>
<evidence type="ECO:0000259" key="8">
    <source>
        <dbReference type="Pfam" id="PF13190"/>
    </source>
</evidence>
<dbReference type="Proteomes" id="UP000589626">
    <property type="component" value="Unassembled WGS sequence"/>
</dbReference>
<dbReference type="AlphaFoldDB" id="A0A7W4YZD8"/>
<accession>A0A7W4YZD8</accession>
<evidence type="ECO:0000256" key="3">
    <source>
        <dbReference type="ARBA" id="ARBA00022692"/>
    </source>
</evidence>
<keyword evidence="2" id="KW-1003">Cell membrane</keyword>
<evidence type="ECO:0000256" key="6">
    <source>
        <dbReference type="SAM" id="Phobius"/>
    </source>
</evidence>